<dbReference type="EMBL" id="JAZHXI010000015">
    <property type="protein sequence ID" value="KAL2063592.1"/>
    <property type="molecule type" value="Genomic_DNA"/>
</dbReference>
<evidence type="ECO:0000256" key="1">
    <source>
        <dbReference type="SAM" id="MobiDB-lite"/>
    </source>
</evidence>
<keyword evidence="2" id="KW-0732">Signal</keyword>
<name>A0ABR4C114_9HELO</name>
<organism evidence="3 4">
    <name type="scientific">Oculimacula yallundae</name>
    <dbReference type="NCBI Taxonomy" id="86028"/>
    <lineage>
        <taxon>Eukaryota</taxon>
        <taxon>Fungi</taxon>
        <taxon>Dikarya</taxon>
        <taxon>Ascomycota</taxon>
        <taxon>Pezizomycotina</taxon>
        <taxon>Leotiomycetes</taxon>
        <taxon>Helotiales</taxon>
        <taxon>Ploettnerulaceae</taxon>
        <taxon>Oculimacula</taxon>
    </lineage>
</organism>
<reference evidence="3 4" key="1">
    <citation type="journal article" date="2024" name="Commun. Biol.">
        <title>Comparative genomic analysis of thermophilic fungi reveals convergent evolutionary adaptations and gene losses.</title>
        <authorList>
            <person name="Steindorff A.S."/>
            <person name="Aguilar-Pontes M.V."/>
            <person name="Robinson A.J."/>
            <person name="Andreopoulos B."/>
            <person name="LaButti K."/>
            <person name="Kuo A."/>
            <person name="Mondo S."/>
            <person name="Riley R."/>
            <person name="Otillar R."/>
            <person name="Haridas S."/>
            <person name="Lipzen A."/>
            <person name="Grimwood J."/>
            <person name="Schmutz J."/>
            <person name="Clum A."/>
            <person name="Reid I.D."/>
            <person name="Moisan M.C."/>
            <person name="Butler G."/>
            <person name="Nguyen T.T.M."/>
            <person name="Dewar K."/>
            <person name="Conant G."/>
            <person name="Drula E."/>
            <person name="Henrissat B."/>
            <person name="Hansel C."/>
            <person name="Singer S."/>
            <person name="Hutchinson M.I."/>
            <person name="de Vries R.P."/>
            <person name="Natvig D.O."/>
            <person name="Powell A.J."/>
            <person name="Tsang A."/>
            <person name="Grigoriev I.V."/>
        </authorList>
    </citation>
    <scope>NUCLEOTIDE SEQUENCE [LARGE SCALE GENOMIC DNA]</scope>
    <source>
        <strain evidence="3 4">CBS 494.80</strain>
    </source>
</reference>
<evidence type="ECO:0000256" key="2">
    <source>
        <dbReference type="SAM" id="SignalP"/>
    </source>
</evidence>
<feature type="region of interest" description="Disordered" evidence="1">
    <location>
        <begin position="117"/>
        <end position="157"/>
    </location>
</feature>
<proteinExistence type="predicted"/>
<accession>A0ABR4C114</accession>
<keyword evidence="4" id="KW-1185">Reference proteome</keyword>
<protein>
    <submittedName>
        <fullName evidence="3">Uncharacterized protein</fullName>
    </submittedName>
</protein>
<comment type="caution">
    <text evidence="3">The sequence shown here is derived from an EMBL/GenBank/DDBJ whole genome shotgun (WGS) entry which is preliminary data.</text>
</comment>
<evidence type="ECO:0000313" key="3">
    <source>
        <dbReference type="EMBL" id="KAL2063592.1"/>
    </source>
</evidence>
<evidence type="ECO:0000313" key="4">
    <source>
        <dbReference type="Proteomes" id="UP001595075"/>
    </source>
</evidence>
<feature type="signal peptide" evidence="2">
    <location>
        <begin position="1"/>
        <end position="30"/>
    </location>
</feature>
<feature type="chain" id="PRO_5045123621" evidence="2">
    <location>
        <begin position="31"/>
        <end position="157"/>
    </location>
</feature>
<gene>
    <name evidence="3" type="ORF">VTL71DRAFT_5397</name>
</gene>
<dbReference type="Proteomes" id="UP001595075">
    <property type="component" value="Unassembled WGS sequence"/>
</dbReference>
<sequence length="157" mass="17459">MNLPLMTAHKTSFILLTLLLITANLPKISASRSGVRQPIIRSSTHRFTAPVIPSESPMVDTALLACHHAASVGSYSGDVRDCKDWIDGKVEVYRSSSKRHSESDGWIEEDGECDHGLKCMEDKDEEDGYGGERCEAISQKSEEDEEQDQDVLVTTRY</sequence>